<reference evidence="2" key="1">
    <citation type="submission" date="2016-09" db="EMBL/GenBank/DDBJ databases">
        <authorList>
            <person name="Hebert L."/>
            <person name="Moumen B."/>
        </authorList>
    </citation>
    <scope>NUCLEOTIDE SEQUENCE [LARGE SCALE GENOMIC DNA]</scope>
    <source>
        <strain evidence="2">OVI</strain>
    </source>
</reference>
<keyword evidence="1" id="KW-1133">Transmembrane helix</keyword>
<dbReference type="PANTHER" id="PTHR12459:SF15">
    <property type="entry name" value="TRANSMEMBRANE PROTEIN 135"/>
    <property type="match status" value="1"/>
</dbReference>
<dbReference type="Proteomes" id="UP000195570">
    <property type="component" value="Unassembled WGS sequence"/>
</dbReference>
<dbReference type="EMBL" id="CZPT02000027">
    <property type="protein sequence ID" value="SCU64257.1"/>
    <property type="molecule type" value="Genomic_DNA"/>
</dbReference>
<evidence type="ECO:0000313" key="3">
    <source>
        <dbReference type="Proteomes" id="UP000195570"/>
    </source>
</evidence>
<feature type="transmembrane region" description="Helical" evidence="1">
    <location>
        <begin position="299"/>
        <end position="317"/>
    </location>
</feature>
<dbReference type="PANTHER" id="PTHR12459">
    <property type="entry name" value="TRANSMEMBRANE PROTEIN 135-RELATED"/>
    <property type="match status" value="1"/>
</dbReference>
<dbReference type="RefSeq" id="XP_067076040.1">
    <property type="nucleotide sequence ID" value="XM_067219939.1"/>
</dbReference>
<gene>
    <name evidence="2" type="ORF">TEOVI_000682300</name>
</gene>
<evidence type="ECO:0008006" key="4">
    <source>
        <dbReference type="Google" id="ProtNLM"/>
    </source>
</evidence>
<evidence type="ECO:0000256" key="1">
    <source>
        <dbReference type="SAM" id="Phobius"/>
    </source>
</evidence>
<keyword evidence="1" id="KW-0472">Membrane</keyword>
<proteinExistence type="predicted"/>
<name>A0A1G4HYK3_TRYEQ</name>
<keyword evidence="1" id="KW-0812">Transmembrane</keyword>
<feature type="transmembrane region" description="Helical" evidence="1">
    <location>
        <begin position="381"/>
        <end position="400"/>
    </location>
</feature>
<dbReference type="InterPro" id="IPR026749">
    <property type="entry name" value="Tmem135"/>
</dbReference>
<dbReference type="VEuPathDB" id="TriTrypDB:TEOVI_000682300"/>
<keyword evidence="3" id="KW-1185">Reference proteome</keyword>
<protein>
    <recommendedName>
        <fullName evidence="4">Transmembrane protein 135 N-terminal domain-containing protein</fullName>
    </recommendedName>
</protein>
<organism evidence="2 3">
    <name type="scientific">Trypanosoma equiperdum</name>
    <dbReference type="NCBI Taxonomy" id="5694"/>
    <lineage>
        <taxon>Eukaryota</taxon>
        <taxon>Discoba</taxon>
        <taxon>Euglenozoa</taxon>
        <taxon>Kinetoplastea</taxon>
        <taxon>Metakinetoplastina</taxon>
        <taxon>Trypanosomatida</taxon>
        <taxon>Trypanosomatidae</taxon>
        <taxon>Trypanosoma</taxon>
    </lineage>
</organism>
<accession>A0A1G4HYK3</accession>
<evidence type="ECO:0000313" key="2">
    <source>
        <dbReference type="EMBL" id="SCU64257.1"/>
    </source>
</evidence>
<dbReference type="GeneID" id="92380757"/>
<comment type="caution">
    <text evidence="2">The sequence shown here is derived from an EMBL/GenBank/DDBJ whole genome shotgun (WGS) entry which is preliminary data.</text>
</comment>
<dbReference type="AlphaFoldDB" id="A0A1G4HYK3"/>
<feature type="transmembrane region" description="Helical" evidence="1">
    <location>
        <begin position="329"/>
        <end position="346"/>
    </location>
</feature>
<sequence>MAEADCSPYRAKRDDRALVVSGLKRTVSTASRNALYAAAGRLAFGVVTGLLKSGLRTGVHKVFLREVLSADPLKWAFLSAGLSCFRLLKHIASKLCSHLSIPEKFSYVVAGFISVLPVMVMERGTRVELCLHVLVRALQVVGTSCVLPLFPKVFRDFEHYDIVVMCLSASQILYGFVFAPYTMPPSYLNFLSKTSMLDERVVRSYAGLTRHQISPELVELCVERGRRLPHDPSEHLSVCCSYAHEGLTCNQFCFMLFCKNMVQVGLPLYLPLKVATIVVQYKKLIRKPLQSLCRAARSVFFSTLFLALYSVCSTRYACLAAQRNIRGGLLFAIASSLAGISTLIEPKGRRADLAFYCLIYAIRSFVLTQCQFGRLPYPRQSSIFMLYLFSVVLLIFQYDYDPDKLDHRSRYVISRIAGGEILTPTEQYE</sequence>